<evidence type="ECO:0008006" key="6">
    <source>
        <dbReference type="Google" id="ProtNLM"/>
    </source>
</evidence>
<dbReference type="GO" id="GO:0005840">
    <property type="term" value="C:ribosome"/>
    <property type="evidence" value="ECO:0007669"/>
    <property type="project" value="UniProtKB-KW"/>
</dbReference>
<name>A0A816H6V5_9BILA</name>
<keyword evidence="2" id="KW-0689">Ribosomal protein</keyword>
<comment type="caution">
    <text evidence="4">The sequence shown here is derived from an EMBL/GenBank/DDBJ whole genome shotgun (WGS) entry which is preliminary data.</text>
</comment>
<dbReference type="GO" id="GO:0005739">
    <property type="term" value="C:mitochondrion"/>
    <property type="evidence" value="ECO:0007669"/>
    <property type="project" value="TreeGrafter"/>
</dbReference>
<reference evidence="4" key="1">
    <citation type="submission" date="2021-02" db="EMBL/GenBank/DDBJ databases">
        <authorList>
            <person name="Nowell W R."/>
        </authorList>
    </citation>
    <scope>NUCLEOTIDE SEQUENCE</scope>
</reference>
<evidence type="ECO:0000256" key="2">
    <source>
        <dbReference type="ARBA" id="ARBA00022980"/>
    </source>
</evidence>
<dbReference type="PANTHER" id="PTHR47037:SF1">
    <property type="entry name" value="LARGE RIBOSOMAL SUBUNIT PROTEIN BL33M"/>
    <property type="match status" value="1"/>
</dbReference>
<dbReference type="GO" id="GO:1990904">
    <property type="term" value="C:ribonucleoprotein complex"/>
    <property type="evidence" value="ECO:0007669"/>
    <property type="project" value="UniProtKB-KW"/>
</dbReference>
<dbReference type="AlphaFoldDB" id="A0A816H6V5"/>
<proteinExistence type="inferred from homology"/>
<evidence type="ECO:0000313" key="4">
    <source>
        <dbReference type="EMBL" id="CAF1683113.1"/>
    </source>
</evidence>
<dbReference type="PANTHER" id="PTHR47037">
    <property type="entry name" value="39S RIBOSOMAL PROTEIN L33, MITOCHONDRIAL"/>
    <property type="match status" value="1"/>
</dbReference>
<comment type="similarity">
    <text evidence="1">Belongs to the bacterial ribosomal protein bL33 family.</text>
</comment>
<dbReference type="Proteomes" id="UP000663834">
    <property type="component" value="Unassembled WGS sequence"/>
</dbReference>
<dbReference type="Gene3D" id="2.20.28.120">
    <property type="entry name" value="Ribosomal protein L33"/>
    <property type="match status" value="1"/>
</dbReference>
<protein>
    <recommendedName>
        <fullName evidence="6">Ribosomal protein L33</fullName>
    </recommendedName>
</protein>
<dbReference type="InterPro" id="IPR052008">
    <property type="entry name" value="Mitoribosomal_protein_bL33"/>
</dbReference>
<keyword evidence="3" id="KW-0687">Ribonucleoprotein</keyword>
<accession>A0A816H6V5</accession>
<dbReference type="EMBL" id="CAJNOW010021160">
    <property type="protein sequence ID" value="CAF1683113.1"/>
    <property type="molecule type" value="Genomic_DNA"/>
</dbReference>
<evidence type="ECO:0000313" key="5">
    <source>
        <dbReference type="Proteomes" id="UP000663834"/>
    </source>
</evidence>
<evidence type="ECO:0000256" key="3">
    <source>
        <dbReference type="ARBA" id="ARBA00023274"/>
    </source>
</evidence>
<dbReference type="InterPro" id="IPR038584">
    <property type="entry name" value="Ribosomal_bL33_sf"/>
</dbReference>
<sequence length="201" mass="23048">MRLSWILNAAKSGRQLLVNCESQATGHRVMRIRDRTQEKLEFLHMDPWLDQEVLYKETRKIKTLEKRNIREIHLSRLTSHEVRSKLKNHGWLVIIIVNFTQLLLDLPIDDNYACQSSINNPSDLPKVVSPSNNKLATSSQNSIPIRDRFITLLGILTTNDDNAARSNNCDAFIYDRSAGNHSVCCLLHSTFIANDMSQYTV</sequence>
<evidence type="ECO:0000256" key="1">
    <source>
        <dbReference type="ARBA" id="ARBA00007596"/>
    </source>
</evidence>
<gene>
    <name evidence="4" type="ORF">KQP761_LOCUS37385</name>
</gene>
<organism evidence="4 5">
    <name type="scientific">Rotaria magnacalcarata</name>
    <dbReference type="NCBI Taxonomy" id="392030"/>
    <lineage>
        <taxon>Eukaryota</taxon>
        <taxon>Metazoa</taxon>
        <taxon>Spiralia</taxon>
        <taxon>Gnathifera</taxon>
        <taxon>Rotifera</taxon>
        <taxon>Eurotatoria</taxon>
        <taxon>Bdelloidea</taxon>
        <taxon>Philodinida</taxon>
        <taxon>Philodinidae</taxon>
        <taxon>Rotaria</taxon>
    </lineage>
</organism>
<dbReference type="OrthoDB" id="275534at2759"/>